<evidence type="ECO:0000256" key="6">
    <source>
        <dbReference type="ARBA" id="ARBA00022741"/>
    </source>
</evidence>
<comment type="caution">
    <text evidence="14">Lacks conserved residue(s) required for the propagation of feature annotation.</text>
</comment>
<comment type="catalytic activity">
    <reaction evidence="12 14">
        <text>tRNA(Thr) + L-threonine + ATP = L-threonyl-tRNA(Thr) + AMP + diphosphate + H(+)</text>
        <dbReference type="Rhea" id="RHEA:24624"/>
        <dbReference type="Rhea" id="RHEA-COMP:9670"/>
        <dbReference type="Rhea" id="RHEA-COMP:9704"/>
        <dbReference type="ChEBI" id="CHEBI:15378"/>
        <dbReference type="ChEBI" id="CHEBI:30616"/>
        <dbReference type="ChEBI" id="CHEBI:33019"/>
        <dbReference type="ChEBI" id="CHEBI:57926"/>
        <dbReference type="ChEBI" id="CHEBI:78442"/>
        <dbReference type="ChEBI" id="CHEBI:78534"/>
        <dbReference type="ChEBI" id="CHEBI:456215"/>
        <dbReference type="EC" id="6.1.1.3"/>
    </reaction>
</comment>
<dbReference type="InterPro" id="IPR004154">
    <property type="entry name" value="Anticodon-bd"/>
</dbReference>
<keyword evidence="6 14" id="KW-0547">Nucleotide-binding</keyword>
<sequence>MRLLLIHCDYMEYEVKKRTGVAEDIDDASRAGRMEEALTVFTAVEKGDEADIEEVARRALENIEDVAHKVNTSNIVLYPYAHLSSSLSSPEAAMHALRIMEEQLASRGYTVMRAPFGWYKAFRLSCKGHPLSELSKTIELERHAKSVSIAPAGRVDVPQALTAEERLVSSFYILTPEGELVEPERFDFADHQSLKKFLTYETEKKRAVDRIPPHVELMKRLELVDYEEGSDSGNLRYYPKGRLIKGLLEQFVLQQAAQYGAMEVETPIMYDMNHPTLRRYLDRFPARQYAIATDKKMLFLRFAACFGQFLMSHDMVLSHRHLPLKMFELTRYSFRLEKRGELVGLRRLRAFTMPDMHTLCRDMTQAMEEFYQQYHLCMRTLESIGLGLQDYEVAVRMTREFYEENREFVASLARAVQKPVLLELWSERPFYFVLKFEFNFIDALDKASALSTVQIDVENAERYDITYTDEDGSLRHPIILHCSPSGAIERCMYALLERAHLCQQDGRLPTLPTWLSPTQLRIIPVSEEHVDYALSLLDRLQGVRVDVDDREESVGKKVREAGVEWIPYVAVVGEKERKSGLLSITVRSLSERSRPHIEQMSPEELRNRIMRECEGLPTRPLSMSTRLSERPRFK</sequence>
<evidence type="ECO:0000256" key="7">
    <source>
        <dbReference type="ARBA" id="ARBA00022833"/>
    </source>
</evidence>
<feature type="binding site" evidence="14">
    <location>
        <position position="357"/>
    </location>
    <ligand>
        <name>Zn(2+)</name>
        <dbReference type="ChEBI" id="CHEBI:29105"/>
        <note>catalytic</note>
    </ligand>
</feature>
<dbReference type="HAMAP" id="MF_00184">
    <property type="entry name" value="Thr_tRNA_synth"/>
    <property type="match status" value="1"/>
</dbReference>
<dbReference type="Pfam" id="PF00587">
    <property type="entry name" value="tRNA-synt_2b"/>
    <property type="match status" value="1"/>
</dbReference>
<dbReference type="GO" id="GO:0002161">
    <property type="term" value="F:aminoacyl-tRNA deacylase activity"/>
    <property type="evidence" value="ECO:0007669"/>
    <property type="project" value="UniProtKB-ARBA"/>
</dbReference>
<comment type="subunit">
    <text evidence="14">Homodimer.</text>
</comment>
<keyword evidence="5 14" id="KW-0479">Metal-binding</keyword>
<evidence type="ECO:0000259" key="16">
    <source>
        <dbReference type="PROSITE" id="PS50862"/>
    </source>
</evidence>
<dbReference type="InterPro" id="IPR023509">
    <property type="entry name" value="DTD-like_sf"/>
</dbReference>
<dbReference type="Pfam" id="PF03129">
    <property type="entry name" value="HGTP_anticodon"/>
    <property type="match status" value="1"/>
</dbReference>
<proteinExistence type="inferred from homology"/>
<evidence type="ECO:0000256" key="13">
    <source>
        <dbReference type="ARBA" id="ARBA00060816"/>
    </source>
</evidence>
<dbReference type="NCBIfam" id="TIGR00418">
    <property type="entry name" value="thrS"/>
    <property type="match status" value="1"/>
</dbReference>
<evidence type="ECO:0000256" key="5">
    <source>
        <dbReference type="ARBA" id="ARBA00022723"/>
    </source>
</evidence>
<dbReference type="NCBIfam" id="NF003068">
    <property type="entry name" value="PRK03991.1"/>
    <property type="match status" value="1"/>
</dbReference>
<evidence type="ECO:0000256" key="14">
    <source>
        <dbReference type="HAMAP-Rule" id="MF_00184"/>
    </source>
</evidence>
<dbReference type="GO" id="GO:0008270">
    <property type="term" value="F:zinc ion binding"/>
    <property type="evidence" value="ECO:0007669"/>
    <property type="project" value="InterPro"/>
</dbReference>
<dbReference type="Gene3D" id="3.40.50.800">
    <property type="entry name" value="Anticodon-binding domain"/>
    <property type="match status" value="1"/>
</dbReference>
<dbReference type="Gene3D" id="3.50.80.10">
    <property type="entry name" value="D-tyrosyl-tRNA(Tyr) deacylase"/>
    <property type="match status" value="1"/>
</dbReference>
<dbReference type="AlphaFoldDB" id="A0A832VMH8"/>
<dbReference type="PANTHER" id="PTHR11451:SF44">
    <property type="entry name" value="THREONINE--TRNA LIGASE, CHLOROPLASTIC_MITOCHONDRIAL 2"/>
    <property type="match status" value="1"/>
</dbReference>
<dbReference type="InterPro" id="IPR006195">
    <property type="entry name" value="aa-tRNA-synth_II"/>
</dbReference>
<dbReference type="EMBL" id="DUIH01000009">
    <property type="protein sequence ID" value="HIH69286.1"/>
    <property type="molecule type" value="Genomic_DNA"/>
</dbReference>
<dbReference type="InterPro" id="IPR047246">
    <property type="entry name" value="ThrRS_anticodon"/>
</dbReference>
<keyword evidence="2 14" id="KW-0963">Cytoplasm</keyword>
<evidence type="ECO:0000313" key="17">
    <source>
        <dbReference type="EMBL" id="HIH69286.1"/>
    </source>
</evidence>
<dbReference type="InterPro" id="IPR002320">
    <property type="entry name" value="Thr-tRNA-ligase_IIa"/>
</dbReference>
<dbReference type="PRINTS" id="PR01047">
    <property type="entry name" value="TRNASYNTHTHR"/>
</dbReference>
<dbReference type="FunFam" id="3.50.80.10:FF:000004">
    <property type="entry name" value="Threonine--tRNA ligase"/>
    <property type="match status" value="1"/>
</dbReference>
<evidence type="ECO:0000256" key="12">
    <source>
        <dbReference type="ARBA" id="ARBA00049515"/>
    </source>
</evidence>
<feature type="region of interest" description="Disordered" evidence="15">
    <location>
        <begin position="614"/>
        <end position="634"/>
    </location>
</feature>
<dbReference type="RefSeq" id="WP_042685603.1">
    <property type="nucleotide sequence ID" value="NZ_DUIH01000009.1"/>
</dbReference>
<reference evidence="17" key="1">
    <citation type="journal article" date="2020" name="bioRxiv">
        <title>A rank-normalized archaeal taxonomy based on genome phylogeny resolves widespread incomplete and uneven classifications.</title>
        <authorList>
            <person name="Rinke C."/>
            <person name="Chuvochina M."/>
            <person name="Mussig A.J."/>
            <person name="Chaumeil P.-A."/>
            <person name="Waite D.W."/>
            <person name="Whitman W.B."/>
            <person name="Parks D.H."/>
            <person name="Hugenholtz P."/>
        </authorList>
    </citation>
    <scope>NUCLEOTIDE SEQUENCE</scope>
    <source>
        <strain evidence="17">UBA12518</strain>
    </source>
</reference>
<dbReference type="GO" id="GO:0005737">
    <property type="term" value="C:cytoplasm"/>
    <property type="evidence" value="ECO:0007669"/>
    <property type="project" value="UniProtKB-SubCell"/>
</dbReference>
<evidence type="ECO:0000256" key="4">
    <source>
        <dbReference type="ARBA" id="ARBA00022598"/>
    </source>
</evidence>
<dbReference type="GO" id="GO:0005524">
    <property type="term" value="F:ATP binding"/>
    <property type="evidence" value="ECO:0007669"/>
    <property type="project" value="UniProtKB-UniRule"/>
</dbReference>
<keyword evidence="10 14" id="KW-0648">Protein biosynthesis</keyword>
<feature type="binding site" evidence="14">
    <location>
        <position position="305"/>
    </location>
    <ligand>
        <name>Zn(2+)</name>
        <dbReference type="ChEBI" id="CHEBI:29105"/>
        <note>catalytic</note>
    </ligand>
</feature>
<dbReference type="Proteomes" id="UP000600363">
    <property type="component" value="Unassembled WGS sequence"/>
</dbReference>
<dbReference type="PANTHER" id="PTHR11451">
    <property type="entry name" value="THREONINE-TRNA LIGASE"/>
    <property type="match status" value="1"/>
</dbReference>
<evidence type="ECO:0000256" key="8">
    <source>
        <dbReference type="ARBA" id="ARBA00022840"/>
    </source>
</evidence>
<dbReference type="Gene3D" id="3.30.930.10">
    <property type="entry name" value="Bira Bifunctional Protein, Domain 2"/>
    <property type="match status" value="1"/>
</dbReference>
<name>A0A832VMH8_9EURY</name>
<evidence type="ECO:0000256" key="11">
    <source>
        <dbReference type="ARBA" id="ARBA00023146"/>
    </source>
</evidence>
<comment type="caution">
    <text evidence="17">The sequence shown here is derived from an EMBL/GenBank/DDBJ whole genome shotgun (WGS) entry which is preliminary data.</text>
</comment>
<dbReference type="InterPro" id="IPR015011">
    <property type="entry name" value="Threonyl-tRNA_syn_edit_dom_arc"/>
</dbReference>
<dbReference type="CDD" id="cd00860">
    <property type="entry name" value="ThrRS_anticodon"/>
    <property type="match status" value="1"/>
</dbReference>
<dbReference type="InterPro" id="IPR045864">
    <property type="entry name" value="aa-tRNA-synth_II/BPL/LPL"/>
</dbReference>
<organism evidence="17 18">
    <name type="scientific">Methermicoccus shengliensis</name>
    <dbReference type="NCBI Taxonomy" id="660064"/>
    <lineage>
        <taxon>Archaea</taxon>
        <taxon>Methanobacteriati</taxon>
        <taxon>Methanobacteriota</taxon>
        <taxon>Stenosarchaea group</taxon>
        <taxon>Methanomicrobia</taxon>
        <taxon>Methanosarcinales</taxon>
        <taxon>Methermicoccaceae</taxon>
        <taxon>Methermicoccus</taxon>
    </lineage>
</organism>
<evidence type="ECO:0000256" key="3">
    <source>
        <dbReference type="ARBA" id="ARBA00022555"/>
    </source>
</evidence>
<dbReference type="GO" id="GO:0004829">
    <property type="term" value="F:threonine-tRNA ligase activity"/>
    <property type="evidence" value="ECO:0007669"/>
    <property type="project" value="UniProtKB-UniRule"/>
</dbReference>
<comment type="subcellular location">
    <subcellularLocation>
        <location evidence="1 14">Cytoplasm</location>
    </subcellularLocation>
</comment>
<keyword evidence="8 14" id="KW-0067">ATP-binding</keyword>
<protein>
    <recommendedName>
        <fullName evidence="14">Threonine--tRNA ligase</fullName>
        <ecNumber evidence="14">6.1.1.3</ecNumber>
    </recommendedName>
    <alternativeName>
        <fullName evidence="14">Threonyl-tRNA synthetase</fullName>
        <shortName evidence="14">ThrRS</shortName>
    </alternativeName>
</protein>
<dbReference type="InterPro" id="IPR036621">
    <property type="entry name" value="Anticodon-bd_dom_sf"/>
</dbReference>
<evidence type="ECO:0000256" key="9">
    <source>
        <dbReference type="ARBA" id="ARBA00022884"/>
    </source>
</evidence>
<evidence type="ECO:0000256" key="1">
    <source>
        <dbReference type="ARBA" id="ARBA00004496"/>
    </source>
</evidence>
<comment type="cofactor">
    <cofactor evidence="14">
        <name>Zn(2+)</name>
        <dbReference type="ChEBI" id="CHEBI:29105"/>
    </cofactor>
    <text evidence="14">Binds 1 zinc ion per subunit.</text>
</comment>
<evidence type="ECO:0000256" key="2">
    <source>
        <dbReference type="ARBA" id="ARBA00022490"/>
    </source>
</evidence>
<keyword evidence="9 14" id="KW-0694">RNA-binding</keyword>
<dbReference type="Pfam" id="PF08915">
    <property type="entry name" value="tRNA-Thr_ED"/>
    <property type="match status" value="1"/>
</dbReference>
<evidence type="ECO:0000313" key="18">
    <source>
        <dbReference type="Proteomes" id="UP000600363"/>
    </source>
</evidence>
<evidence type="ECO:0000256" key="15">
    <source>
        <dbReference type="SAM" id="MobiDB-lite"/>
    </source>
</evidence>
<dbReference type="GO" id="GO:0006435">
    <property type="term" value="P:threonyl-tRNA aminoacylation"/>
    <property type="evidence" value="ECO:0007669"/>
    <property type="project" value="UniProtKB-UniRule"/>
</dbReference>
<evidence type="ECO:0000256" key="10">
    <source>
        <dbReference type="ARBA" id="ARBA00022917"/>
    </source>
</evidence>
<keyword evidence="4 14" id="KW-0436">Ligase</keyword>
<dbReference type="EC" id="6.1.1.3" evidence="14"/>
<feature type="domain" description="Aminoacyl-transfer RNA synthetases class-II family profile" evidence="16">
    <location>
        <begin position="209"/>
        <end position="509"/>
    </location>
</feature>
<feature type="binding site" evidence="14">
    <location>
        <position position="481"/>
    </location>
    <ligand>
        <name>Zn(2+)</name>
        <dbReference type="ChEBI" id="CHEBI:29105"/>
        <note>catalytic</note>
    </ligand>
</feature>
<keyword evidence="3 14" id="KW-0820">tRNA-binding</keyword>
<dbReference type="PROSITE" id="PS50862">
    <property type="entry name" value="AA_TRNA_LIGASE_II"/>
    <property type="match status" value="1"/>
</dbReference>
<dbReference type="GO" id="GO:0000049">
    <property type="term" value="F:tRNA binding"/>
    <property type="evidence" value="ECO:0007669"/>
    <property type="project" value="UniProtKB-KW"/>
</dbReference>
<keyword evidence="7 14" id="KW-0862">Zinc</keyword>
<gene>
    <name evidence="14" type="primary">thrS</name>
    <name evidence="17" type="ORF">HA299_01495</name>
</gene>
<dbReference type="FunFam" id="3.40.50.800:FF:000001">
    <property type="entry name" value="Threonine--tRNA ligase"/>
    <property type="match status" value="1"/>
</dbReference>
<comment type="similarity">
    <text evidence="13">Belongs to the class-II aminoacyl-tRNA synthetase family. Archaea-specific ThrRS editing domain subfamily.</text>
</comment>
<dbReference type="SUPFAM" id="SSF55681">
    <property type="entry name" value="Class II aaRS and biotin synthetases"/>
    <property type="match status" value="1"/>
</dbReference>
<dbReference type="InterPro" id="IPR002314">
    <property type="entry name" value="aa-tRNA-synt_IIb"/>
</dbReference>
<keyword evidence="11 14" id="KW-0030">Aminoacyl-tRNA synthetase</keyword>
<dbReference type="SUPFAM" id="SSF52954">
    <property type="entry name" value="Class II aaRS ABD-related"/>
    <property type="match status" value="1"/>
</dbReference>
<accession>A0A832VMH8</accession>
<dbReference type="FunFam" id="3.30.930.10:FF:000076">
    <property type="entry name" value="Threonine--tRNA ligase"/>
    <property type="match status" value="1"/>
</dbReference>